<name>A0ABW5WJX3_9PSEU</name>
<proteinExistence type="predicted"/>
<dbReference type="PROSITE" id="PS51257">
    <property type="entry name" value="PROKAR_LIPOPROTEIN"/>
    <property type="match status" value="1"/>
</dbReference>
<protein>
    <submittedName>
        <fullName evidence="1">DUF3558 domain-containing protein</fullName>
    </submittedName>
</protein>
<dbReference type="Pfam" id="PF12079">
    <property type="entry name" value="DUF3558"/>
    <property type="match status" value="1"/>
</dbReference>
<sequence length="197" mass="20655">MSTRPSAAWVLAGVAVATLGGCTSVEPGQAAQATGAAPAPSSAVPRPAELSLDGVDPCTLFTDAQLDALRVNSEPRGSAGRDGGPMCSLDVDVRAPYYSYYVEAVADADLQDWVAGERRNPSMRTEPAEVAGFPALLHYARTSSPGDCEVLVGVATGQTLRTQMYPTDPSEFSRQRMCDMAVDAAAEAVTTLQAMRR</sequence>
<evidence type="ECO:0000313" key="2">
    <source>
        <dbReference type="Proteomes" id="UP001597478"/>
    </source>
</evidence>
<accession>A0ABW5WJX3</accession>
<keyword evidence="2" id="KW-1185">Reference proteome</keyword>
<evidence type="ECO:0000313" key="1">
    <source>
        <dbReference type="EMBL" id="MFD2802690.1"/>
    </source>
</evidence>
<comment type="caution">
    <text evidence="1">The sequence shown here is derived from an EMBL/GenBank/DDBJ whole genome shotgun (WGS) entry which is preliminary data.</text>
</comment>
<gene>
    <name evidence="1" type="ORF">ACFS2C_25190</name>
</gene>
<dbReference type="EMBL" id="JBHUOF010000049">
    <property type="protein sequence ID" value="MFD2802690.1"/>
    <property type="molecule type" value="Genomic_DNA"/>
</dbReference>
<reference evidence="2" key="1">
    <citation type="journal article" date="2019" name="Int. J. Syst. Evol. Microbiol.">
        <title>The Global Catalogue of Microorganisms (GCM) 10K type strain sequencing project: providing services to taxonomists for standard genome sequencing and annotation.</title>
        <authorList>
            <consortium name="The Broad Institute Genomics Platform"/>
            <consortium name="The Broad Institute Genome Sequencing Center for Infectious Disease"/>
            <person name="Wu L."/>
            <person name="Ma J."/>
        </authorList>
    </citation>
    <scope>NUCLEOTIDE SEQUENCE [LARGE SCALE GENOMIC DNA]</scope>
    <source>
        <strain evidence="2">IBRC-M 10906</strain>
    </source>
</reference>
<dbReference type="InterPro" id="IPR024520">
    <property type="entry name" value="DUF3558"/>
</dbReference>
<organism evidence="1 2">
    <name type="scientific">Prauserella oleivorans</name>
    <dbReference type="NCBI Taxonomy" id="1478153"/>
    <lineage>
        <taxon>Bacteria</taxon>
        <taxon>Bacillati</taxon>
        <taxon>Actinomycetota</taxon>
        <taxon>Actinomycetes</taxon>
        <taxon>Pseudonocardiales</taxon>
        <taxon>Pseudonocardiaceae</taxon>
        <taxon>Prauserella</taxon>
    </lineage>
</organism>
<dbReference type="Proteomes" id="UP001597478">
    <property type="component" value="Unassembled WGS sequence"/>
</dbReference>
<dbReference type="RefSeq" id="WP_377396135.1">
    <property type="nucleotide sequence ID" value="NZ_JBHSAN010000054.1"/>
</dbReference>